<gene>
    <name evidence="3" type="ORF">TAV2_LOCUS9707</name>
</gene>
<evidence type="ECO:0000256" key="1">
    <source>
        <dbReference type="ARBA" id="ARBA00022737"/>
    </source>
</evidence>
<accession>A0AAU9S0F2</accession>
<dbReference type="Gene3D" id="1.25.40.10">
    <property type="entry name" value="Tetratricopeptide repeat domain"/>
    <property type="match status" value="5"/>
</dbReference>
<dbReference type="InterPro" id="IPR011990">
    <property type="entry name" value="TPR-like_helical_dom_sf"/>
</dbReference>
<dbReference type="FunFam" id="1.25.40.10:FF:001218">
    <property type="entry name" value="Pentatricopeptide repeat-containing protein, mitochondrial"/>
    <property type="match status" value="1"/>
</dbReference>
<dbReference type="FunFam" id="1.25.40.10:FF:002146">
    <property type="entry name" value="Pentatricopeptide repeat-containing protein, mitochondrial"/>
    <property type="match status" value="1"/>
</dbReference>
<feature type="repeat" description="PPR" evidence="2">
    <location>
        <begin position="219"/>
        <end position="253"/>
    </location>
</feature>
<evidence type="ECO:0008006" key="5">
    <source>
        <dbReference type="Google" id="ProtNLM"/>
    </source>
</evidence>
<dbReference type="PROSITE" id="PS51375">
    <property type="entry name" value="PPR"/>
    <property type="match status" value="5"/>
</dbReference>
<reference evidence="3 4" key="1">
    <citation type="submission" date="2022-03" db="EMBL/GenBank/DDBJ databases">
        <authorList>
            <person name="Nunn A."/>
            <person name="Chopra R."/>
            <person name="Nunn A."/>
            <person name="Contreras Garrido A."/>
        </authorList>
    </citation>
    <scope>NUCLEOTIDE SEQUENCE [LARGE SCALE GENOMIC DNA]</scope>
</reference>
<keyword evidence="1" id="KW-0677">Repeat</keyword>
<dbReference type="PANTHER" id="PTHR47926">
    <property type="entry name" value="PENTATRICOPEPTIDE REPEAT-CONTAINING PROTEIN"/>
    <property type="match status" value="1"/>
</dbReference>
<dbReference type="PANTHER" id="PTHR47926:SF533">
    <property type="entry name" value="DYW DOMAIN-CONTAINING PROTEIN"/>
    <property type="match status" value="1"/>
</dbReference>
<sequence length="584" mass="64661">MHQSSPILDSLSLVRRLSFSTDLGRRIYGLVLPSHDQIYNTLLGICLEQCKLCKSRKVFDGMPQRLFQALRTGKAVHSQSLILGIDSTGRLGNAIVDLYAKCAQVSYAEKFFDSLEKDVTAWNSMLSMYSSIGLPGKVLTSFVSLFENLISPNKFTFSIVLSTCARETNLEVGRQIHCSMIKMGLERNSYCGGALVDMYAKCDHVGDARRVFDGIVDPNTVCWTCLFSGYVKAGLPEEAVVVFKKMRDEGHRPDHLAFVTVINTYISLGKLKDARLLFGEMPSPDLVAWNVMISGHGKRGCETLAIEYFLNMRKSGVKSSRSTLGSVLSAIGLVSNLDLGLVVHGEAIKEGLDSNIYVGSSLVSMYSKCEKMEAAAKVFEALEERNDVLWNAMIRGYAQNGDAHKVMELFMDMKSAGYNIDDFTFTSLLSTCAASRDLETGSQFHSIIIKKKLTKNLFVGNALVDMYAKCGALEDARQIFEHMSDRDNVSWNTIIGSYVQDENESEAFELFRRMNSCGMVSDGTCLASTLKGCANVHGHSQNGFYEEALKLYKEMRHDGALPDQATFVTVLRVCSVLSSLREAK</sequence>
<dbReference type="EMBL" id="OU466859">
    <property type="protein sequence ID" value="CAH2054440.1"/>
    <property type="molecule type" value="Genomic_DNA"/>
</dbReference>
<dbReference type="Pfam" id="PF01535">
    <property type="entry name" value="PPR"/>
    <property type="match status" value="4"/>
</dbReference>
<feature type="repeat" description="PPR" evidence="2">
    <location>
        <begin position="487"/>
        <end position="521"/>
    </location>
</feature>
<dbReference type="FunFam" id="1.25.40.10:FF:002575">
    <property type="entry name" value="Pentatricopeptide repeat-containing protein At3g09040, mitochondrial"/>
    <property type="match status" value="1"/>
</dbReference>
<feature type="repeat" description="PPR" evidence="2">
    <location>
        <begin position="285"/>
        <end position="319"/>
    </location>
</feature>
<dbReference type="Proteomes" id="UP000836841">
    <property type="component" value="Chromosome 3"/>
</dbReference>
<dbReference type="NCBIfam" id="TIGR00756">
    <property type="entry name" value="PPR"/>
    <property type="match status" value="5"/>
</dbReference>
<name>A0AAU9S0F2_THLAR</name>
<evidence type="ECO:0000313" key="4">
    <source>
        <dbReference type="Proteomes" id="UP000836841"/>
    </source>
</evidence>
<dbReference type="InterPro" id="IPR002885">
    <property type="entry name" value="PPR_rpt"/>
</dbReference>
<organism evidence="3 4">
    <name type="scientific">Thlaspi arvense</name>
    <name type="common">Field penny-cress</name>
    <dbReference type="NCBI Taxonomy" id="13288"/>
    <lineage>
        <taxon>Eukaryota</taxon>
        <taxon>Viridiplantae</taxon>
        <taxon>Streptophyta</taxon>
        <taxon>Embryophyta</taxon>
        <taxon>Tracheophyta</taxon>
        <taxon>Spermatophyta</taxon>
        <taxon>Magnoliopsida</taxon>
        <taxon>eudicotyledons</taxon>
        <taxon>Gunneridae</taxon>
        <taxon>Pentapetalae</taxon>
        <taxon>rosids</taxon>
        <taxon>malvids</taxon>
        <taxon>Brassicales</taxon>
        <taxon>Brassicaceae</taxon>
        <taxon>Thlaspideae</taxon>
        <taxon>Thlaspi</taxon>
    </lineage>
</organism>
<proteinExistence type="predicted"/>
<evidence type="ECO:0000313" key="3">
    <source>
        <dbReference type="EMBL" id="CAH2054440.1"/>
    </source>
</evidence>
<dbReference type="GO" id="GO:0009451">
    <property type="term" value="P:RNA modification"/>
    <property type="evidence" value="ECO:0007669"/>
    <property type="project" value="InterPro"/>
</dbReference>
<dbReference type="Pfam" id="PF13041">
    <property type="entry name" value="PPR_2"/>
    <property type="match status" value="2"/>
</dbReference>
<feature type="repeat" description="PPR" evidence="2">
    <location>
        <begin position="386"/>
        <end position="420"/>
    </location>
</feature>
<feature type="repeat" description="PPR" evidence="2">
    <location>
        <begin position="456"/>
        <end position="486"/>
    </location>
</feature>
<dbReference type="InterPro" id="IPR046960">
    <property type="entry name" value="PPR_At4g14850-like_plant"/>
</dbReference>
<dbReference type="AlphaFoldDB" id="A0AAU9S0F2"/>
<dbReference type="GO" id="GO:0003723">
    <property type="term" value="F:RNA binding"/>
    <property type="evidence" value="ECO:0007669"/>
    <property type="project" value="InterPro"/>
</dbReference>
<keyword evidence="4" id="KW-1185">Reference proteome</keyword>
<protein>
    <recommendedName>
        <fullName evidence="5">Pentatricopeptide repeat-containing protein</fullName>
    </recommendedName>
</protein>
<evidence type="ECO:0000256" key="2">
    <source>
        <dbReference type="PROSITE-ProRule" id="PRU00708"/>
    </source>
</evidence>